<organism evidence="19 20">
    <name type="scientific">Candidatus Trichorickettsia mobilis</name>
    <dbReference type="NCBI Taxonomy" id="1346319"/>
    <lineage>
        <taxon>Bacteria</taxon>
        <taxon>Pseudomonadati</taxon>
        <taxon>Pseudomonadota</taxon>
        <taxon>Alphaproteobacteria</taxon>
        <taxon>Rickettsiales</taxon>
        <taxon>Rickettsiaceae</taxon>
        <taxon>Rickettsieae</taxon>
        <taxon>Candidatus Trichorickettsia</taxon>
    </lineage>
</organism>
<evidence type="ECO:0000259" key="17">
    <source>
        <dbReference type="PROSITE" id="PS50109"/>
    </source>
</evidence>
<reference evidence="19 20" key="1">
    <citation type="submission" date="2022-10" db="EMBL/GenBank/DDBJ databases">
        <title>Host association and intracellularity evolved multiple times independently in the Rickettsiales.</title>
        <authorList>
            <person name="Castelli M."/>
            <person name="Nardi T."/>
            <person name="Gammuto L."/>
            <person name="Bellinzona G."/>
            <person name="Sabaneyeva E."/>
            <person name="Potekhin A."/>
            <person name="Serra V."/>
            <person name="Petroni G."/>
            <person name="Sassera D."/>
        </authorList>
    </citation>
    <scope>NUCLEOTIDE SEQUENCE [LARGE SCALE GENOMIC DNA]</scope>
    <source>
        <strain evidence="19 20">Kr 154-4</strain>
    </source>
</reference>
<keyword evidence="20" id="KW-1185">Reference proteome</keyword>
<dbReference type="Proteomes" id="UP001326613">
    <property type="component" value="Chromosome"/>
</dbReference>
<dbReference type="InterPro" id="IPR003661">
    <property type="entry name" value="HisK_dim/P_dom"/>
</dbReference>
<evidence type="ECO:0000256" key="7">
    <source>
        <dbReference type="ARBA" id="ARBA00022553"/>
    </source>
</evidence>
<evidence type="ECO:0000256" key="11">
    <source>
        <dbReference type="ARBA" id="ARBA00022777"/>
    </source>
</evidence>
<accession>A0ABZ0UQ61</accession>
<dbReference type="InterPro" id="IPR036097">
    <property type="entry name" value="HisK_dim/P_sf"/>
</dbReference>
<evidence type="ECO:0000256" key="16">
    <source>
        <dbReference type="SAM" id="Phobius"/>
    </source>
</evidence>
<dbReference type="RefSeq" id="WP_323738280.1">
    <property type="nucleotide sequence ID" value="NZ_CP112932.1"/>
</dbReference>
<dbReference type="Pfam" id="PF00512">
    <property type="entry name" value="HisKA"/>
    <property type="match status" value="1"/>
</dbReference>
<dbReference type="SMART" id="SM00388">
    <property type="entry name" value="HisKA"/>
    <property type="match status" value="1"/>
</dbReference>
<dbReference type="EMBL" id="CP112932">
    <property type="protein sequence ID" value="WPY00184.1"/>
    <property type="molecule type" value="Genomic_DNA"/>
</dbReference>
<comment type="subcellular location">
    <subcellularLocation>
        <location evidence="2">Cell inner membrane</location>
        <topology evidence="2">Multi-pass membrane protein</topology>
    </subcellularLocation>
</comment>
<keyword evidence="7" id="KW-0597">Phosphoprotein</keyword>
<dbReference type="PROSITE" id="PS50109">
    <property type="entry name" value="HIS_KIN"/>
    <property type="match status" value="1"/>
</dbReference>
<dbReference type="Pfam" id="PF02518">
    <property type="entry name" value="HATPase_c"/>
    <property type="match status" value="1"/>
</dbReference>
<keyword evidence="13 16" id="KW-1133">Transmembrane helix</keyword>
<dbReference type="PRINTS" id="PR00344">
    <property type="entry name" value="BCTRLSENSOR"/>
</dbReference>
<dbReference type="InterPro" id="IPR004358">
    <property type="entry name" value="Sig_transdc_His_kin-like_C"/>
</dbReference>
<feature type="domain" description="HAMP" evidence="18">
    <location>
        <begin position="174"/>
        <end position="225"/>
    </location>
</feature>
<evidence type="ECO:0000256" key="6">
    <source>
        <dbReference type="ARBA" id="ARBA00022519"/>
    </source>
</evidence>
<dbReference type="SUPFAM" id="SSF47384">
    <property type="entry name" value="Homodimeric domain of signal transducing histidine kinase"/>
    <property type="match status" value="1"/>
</dbReference>
<evidence type="ECO:0000256" key="14">
    <source>
        <dbReference type="ARBA" id="ARBA00023012"/>
    </source>
</evidence>
<proteinExistence type="predicted"/>
<dbReference type="SUPFAM" id="SSF55874">
    <property type="entry name" value="ATPase domain of HSP90 chaperone/DNA topoisomerase II/histidine kinase"/>
    <property type="match status" value="1"/>
</dbReference>
<dbReference type="GO" id="GO:0016301">
    <property type="term" value="F:kinase activity"/>
    <property type="evidence" value="ECO:0007669"/>
    <property type="project" value="UniProtKB-KW"/>
</dbReference>
<evidence type="ECO:0000256" key="12">
    <source>
        <dbReference type="ARBA" id="ARBA00022840"/>
    </source>
</evidence>
<dbReference type="CDD" id="cd00082">
    <property type="entry name" value="HisKA"/>
    <property type="match status" value="1"/>
</dbReference>
<dbReference type="InterPro" id="IPR036890">
    <property type="entry name" value="HATPase_C_sf"/>
</dbReference>
<evidence type="ECO:0000256" key="9">
    <source>
        <dbReference type="ARBA" id="ARBA00022692"/>
    </source>
</evidence>
<evidence type="ECO:0000313" key="19">
    <source>
        <dbReference type="EMBL" id="WPY00184.1"/>
    </source>
</evidence>
<keyword evidence="8" id="KW-0808">Transferase</keyword>
<sequence>MFSIRNLIPKTLLARFMLIIVVPSLIGQMLAVFLFYDRHWYNVSYYTSNIIANEIKWLLDNYHNVQTTDTNQHINEYLNLSYQFYQGIKLPKIRPKLNEELEIFKNILNLKLKKPVIVTLDHEKKIIVSIAFNNGLLKITFPTKLLLNPTTYIFVLWLIFLTILLLSVSLIFSRNQIKSILELATAADAFGREQRLDYKPSGAYEIRQAGLAFLKMKDRIDKQIANRTQMLAMISHDLRTPLTRMKLQLELMPSSEATIELQQDINTMTQMIATYLDFARGEGGENFQIIEVADWVVNFIQTKYPGRDITFDIKPQKHKVQIKPFAFARAISNLIDNAIKYSTKIKISISETKTSTLIEVEDNGIGIHGQEKELVFKPFYRSDHARSLEYSSNVGLGLAITKEIITGHYGTITLEDSKLLNGLLVRISLPIIKEIKDKTNEA</sequence>
<keyword evidence="14" id="KW-0902">Two-component regulatory system</keyword>
<dbReference type="PANTHER" id="PTHR44936">
    <property type="entry name" value="SENSOR PROTEIN CREC"/>
    <property type="match status" value="1"/>
</dbReference>
<keyword evidence="11 19" id="KW-0418">Kinase</keyword>
<comment type="catalytic activity">
    <reaction evidence="1">
        <text>ATP + protein L-histidine = ADP + protein N-phospho-L-histidine.</text>
        <dbReference type="EC" id="2.7.13.3"/>
    </reaction>
</comment>
<keyword evidence="15 16" id="KW-0472">Membrane</keyword>
<evidence type="ECO:0000256" key="15">
    <source>
        <dbReference type="ARBA" id="ARBA00023136"/>
    </source>
</evidence>
<evidence type="ECO:0000256" key="8">
    <source>
        <dbReference type="ARBA" id="ARBA00022679"/>
    </source>
</evidence>
<dbReference type="InterPro" id="IPR003660">
    <property type="entry name" value="HAMP_dom"/>
</dbReference>
<keyword evidence="12" id="KW-0067">ATP-binding</keyword>
<dbReference type="PROSITE" id="PS50885">
    <property type="entry name" value="HAMP"/>
    <property type="match status" value="1"/>
</dbReference>
<keyword evidence="5" id="KW-1003">Cell membrane</keyword>
<dbReference type="InterPro" id="IPR050980">
    <property type="entry name" value="2C_sensor_his_kinase"/>
</dbReference>
<gene>
    <name evidence="19" type="ORF">Trichorick_00055</name>
</gene>
<evidence type="ECO:0000256" key="10">
    <source>
        <dbReference type="ARBA" id="ARBA00022741"/>
    </source>
</evidence>
<evidence type="ECO:0000259" key="18">
    <source>
        <dbReference type="PROSITE" id="PS50885"/>
    </source>
</evidence>
<evidence type="ECO:0000256" key="3">
    <source>
        <dbReference type="ARBA" id="ARBA00012438"/>
    </source>
</evidence>
<feature type="transmembrane region" description="Helical" evidence="16">
    <location>
        <begin position="152"/>
        <end position="172"/>
    </location>
</feature>
<feature type="domain" description="Histidine kinase" evidence="17">
    <location>
        <begin position="233"/>
        <end position="433"/>
    </location>
</feature>
<evidence type="ECO:0000256" key="5">
    <source>
        <dbReference type="ARBA" id="ARBA00022475"/>
    </source>
</evidence>
<dbReference type="Gene3D" id="1.10.287.130">
    <property type="match status" value="1"/>
</dbReference>
<keyword evidence="10" id="KW-0547">Nucleotide-binding</keyword>
<evidence type="ECO:0000313" key="20">
    <source>
        <dbReference type="Proteomes" id="UP001326613"/>
    </source>
</evidence>
<dbReference type="InterPro" id="IPR005467">
    <property type="entry name" value="His_kinase_dom"/>
</dbReference>
<feature type="transmembrane region" description="Helical" evidence="16">
    <location>
        <begin position="12"/>
        <end position="36"/>
    </location>
</feature>
<dbReference type="Gene3D" id="3.30.565.10">
    <property type="entry name" value="Histidine kinase-like ATPase, C-terminal domain"/>
    <property type="match status" value="1"/>
</dbReference>
<keyword evidence="9 16" id="KW-0812">Transmembrane</keyword>
<evidence type="ECO:0000256" key="4">
    <source>
        <dbReference type="ARBA" id="ARBA00019748"/>
    </source>
</evidence>
<protein>
    <recommendedName>
        <fullName evidence="4">Putative sensor histidine kinase NtrY-like</fullName>
        <ecNumber evidence="3">2.7.13.3</ecNumber>
    </recommendedName>
</protein>
<dbReference type="PANTHER" id="PTHR44936:SF5">
    <property type="entry name" value="SENSOR HISTIDINE KINASE ENVZ"/>
    <property type="match status" value="1"/>
</dbReference>
<dbReference type="EC" id="2.7.13.3" evidence="3"/>
<evidence type="ECO:0000256" key="1">
    <source>
        <dbReference type="ARBA" id="ARBA00000085"/>
    </source>
</evidence>
<evidence type="ECO:0000256" key="13">
    <source>
        <dbReference type="ARBA" id="ARBA00022989"/>
    </source>
</evidence>
<name>A0ABZ0UQ61_9RICK</name>
<evidence type="ECO:0000256" key="2">
    <source>
        <dbReference type="ARBA" id="ARBA00004429"/>
    </source>
</evidence>
<dbReference type="SMART" id="SM00387">
    <property type="entry name" value="HATPase_c"/>
    <property type="match status" value="1"/>
</dbReference>
<dbReference type="InterPro" id="IPR003594">
    <property type="entry name" value="HATPase_dom"/>
</dbReference>
<keyword evidence="6" id="KW-0997">Cell inner membrane</keyword>